<comment type="caution">
    <text evidence="4">The sequence shown here is derived from an EMBL/GenBank/DDBJ whole genome shotgun (WGS) entry which is preliminary data.</text>
</comment>
<organism evidence="4 5">
    <name type="scientific">Prevotella disiens JCM 6334 = ATCC 29426</name>
    <dbReference type="NCBI Taxonomy" id="1235811"/>
    <lineage>
        <taxon>Bacteria</taxon>
        <taxon>Pseudomonadati</taxon>
        <taxon>Bacteroidota</taxon>
        <taxon>Bacteroidia</taxon>
        <taxon>Bacteroidales</taxon>
        <taxon>Prevotellaceae</taxon>
        <taxon>Prevotella</taxon>
    </lineage>
</organism>
<dbReference type="InterPro" id="IPR015421">
    <property type="entry name" value="PyrdxlP-dep_Trfase_major"/>
</dbReference>
<dbReference type="PANTHER" id="PTHR30244:SF36">
    <property type="entry name" value="3-OXO-GLUCOSE-6-PHOSPHATE:GLUTAMATE AMINOTRANSFERASE"/>
    <property type="match status" value="1"/>
</dbReference>
<name>A0ABP2Y8U1_9BACT</name>
<dbReference type="Proteomes" id="UP000016660">
    <property type="component" value="Unassembled WGS sequence"/>
</dbReference>
<keyword evidence="5" id="KW-1185">Reference proteome</keyword>
<evidence type="ECO:0000256" key="3">
    <source>
        <dbReference type="RuleBase" id="RU004508"/>
    </source>
</evidence>
<dbReference type="PANTHER" id="PTHR30244">
    <property type="entry name" value="TRANSAMINASE"/>
    <property type="match status" value="1"/>
</dbReference>
<gene>
    <name evidence="4" type="ORF">HMPREF0653_00904</name>
</gene>
<proteinExistence type="inferred from homology"/>
<dbReference type="PIRSF" id="PIRSF000390">
    <property type="entry name" value="PLP_StrS"/>
    <property type="match status" value="1"/>
</dbReference>
<dbReference type="CDD" id="cd00616">
    <property type="entry name" value="AHBA_syn"/>
    <property type="match status" value="1"/>
</dbReference>
<evidence type="ECO:0000256" key="1">
    <source>
        <dbReference type="ARBA" id="ARBA00022898"/>
    </source>
</evidence>
<dbReference type="SUPFAM" id="SSF53383">
    <property type="entry name" value="PLP-dependent transferases"/>
    <property type="match status" value="1"/>
</dbReference>
<evidence type="ECO:0000313" key="5">
    <source>
        <dbReference type="Proteomes" id="UP000016660"/>
    </source>
</evidence>
<dbReference type="Gene3D" id="3.40.640.10">
    <property type="entry name" value="Type I PLP-dependent aspartate aminotransferase-like (Major domain)"/>
    <property type="match status" value="1"/>
</dbReference>
<evidence type="ECO:0000256" key="2">
    <source>
        <dbReference type="ARBA" id="ARBA00037999"/>
    </source>
</evidence>
<dbReference type="InterPro" id="IPR015422">
    <property type="entry name" value="PyrdxlP-dep_Trfase_small"/>
</dbReference>
<dbReference type="Gene3D" id="3.90.1150.10">
    <property type="entry name" value="Aspartate Aminotransferase, domain 1"/>
    <property type="match status" value="1"/>
</dbReference>
<accession>A0ABP2Y8U1</accession>
<protein>
    <submittedName>
        <fullName evidence="4">Erythromycin biosynthesis sensory transduction protein EryC1</fullName>
    </submittedName>
</protein>
<dbReference type="EMBL" id="AWUY01000066">
    <property type="protein sequence ID" value="ERJ78682.1"/>
    <property type="molecule type" value="Genomic_DNA"/>
</dbReference>
<sequence>MFVTILTNGNYKTMIDYLSLKRITAMHETEINNAISDVVASGWYLNGKAIENFEKAYSKFIGTKHCVTCGNGLDALNLILRAYKELGVLNNGDEVIVPANTYIASILSITENNLKPVLVEPNFETLEIDETRIEQAITPRTRALMLVHLYGKCAFSKTISKLCKQHNIKLIEDNAQAHGCYFENKRTGSLGDAAAHSFYPGKNLGALGDAGAVTTNDSDLATIIRTLGNYGSSQKYVFDYQGKNSRMDEIQAAVLSVKLKYLDADNAKRKEIAHYFETHINNEKIIIPKNLGRDNVYHIFPILCNEREKLQAYLKENDVQTMIHYPIPPHKQKAYKEWNTLSYPITEQIHREELSIPCNQTISLSDAKLITSLLNQFI</sequence>
<keyword evidence="1 3" id="KW-0663">Pyridoxal phosphate</keyword>
<dbReference type="Pfam" id="PF01041">
    <property type="entry name" value="DegT_DnrJ_EryC1"/>
    <property type="match status" value="1"/>
</dbReference>
<dbReference type="InterPro" id="IPR000653">
    <property type="entry name" value="DegT/StrS_aminotransferase"/>
</dbReference>
<comment type="similarity">
    <text evidence="2 3">Belongs to the DegT/DnrJ/EryC1 family.</text>
</comment>
<evidence type="ECO:0000313" key="4">
    <source>
        <dbReference type="EMBL" id="ERJ78682.1"/>
    </source>
</evidence>
<dbReference type="InterPro" id="IPR015424">
    <property type="entry name" value="PyrdxlP-dep_Trfase"/>
</dbReference>
<reference evidence="4 5" key="1">
    <citation type="submission" date="2013-06" db="EMBL/GenBank/DDBJ databases">
        <authorList>
            <person name="Weinstock G."/>
            <person name="Sodergren E."/>
            <person name="Lobos E.A."/>
            <person name="Fulton L."/>
            <person name="Fulton R."/>
            <person name="Courtney L."/>
            <person name="Fronick C."/>
            <person name="O'Laughlin M."/>
            <person name="Godfrey J."/>
            <person name="Wilson R.M."/>
            <person name="Miner T."/>
            <person name="Farmer C."/>
            <person name="Delehaunty K."/>
            <person name="Cordes M."/>
            <person name="Minx P."/>
            <person name="Tomlinson C."/>
            <person name="Chen J."/>
            <person name="Wollam A."/>
            <person name="Pepin K.H."/>
            <person name="Bhonagiri V."/>
            <person name="Zhang X."/>
            <person name="Warren W."/>
            <person name="Mitreva M."/>
            <person name="Mardis E.R."/>
            <person name="Wilson R.K."/>
        </authorList>
    </citation>
    <scope>NUCLEOTIDE SEQUENCE [LARGE SCALE GENOMIC DNA]</scope>
    <source>
        <strain evidence="4 5">ATCC 29426</strain>
    </source>
</reference>